<dbReference type="AlphaFoldDB" id="A0A7D6A2A7"/>
<reference evidence="1" key="1">
    <citation type="submission" date="2020-07" db="EMBL/GenBank/DDBJ databases">
        <title>Hypervirulent multi-drug resistant Proteus mirabilis strain with mosaic plasmid.</title>
        <authorList>
            <person name="Shelenkov A."/>
            <person name="Mikhaylova Y.V."/>
            <person name="Yanushevich Y.G."/>
            <person name="Petrova L."/>
            <person name="Fomina V."/>
            <person name="Zamyatin M."/>
            <person name="Shagin D."/>
        </authorList>
    </citation>
    <scope>NUCLEOTIDE SEQUENCE</scope>
    <source>
        <strain evidence="1">CriePir89</strain>
    </source>
</reference>
<name>A0A7D6A2A7_PROMI</name>
<proteinExistence type="predicted"/>
<gene>
    <name evidence="1" type="ORF">HZ283_14535</name>
</gene>
<evidence type="ECO:0000313" key="1">
    <source>
        <dbReference type="EMBL" id="QLJ18255.1"/>
    </source>
</evidence>
<organism evidence="1">
    <name type="scientific">Proteus mirabilis</name>
    <dbReference type="NCBI Taxonomy" id="584"/>
    <lineage>
        <taxon>Bacteria</taxon>
        <taxon>Pseudomonadati</taxon>
        <taxon>Pseudomonadota</taxon>
        <taxon>Gammaproteobacteria</taxon>
        <taxon>Enterobacterales</taxon>
        <taxon>Morganellaceae</taxon>
        <taxon>Proteus</taxon>
    </lineage>
</organism>
<dbReference type="Pfam" id="PF05168">
    <property type="entry name" value="HEPN"/>
    <property type="match status" value="1"/>
</dbReference>
<protein>
    <submittedName>
        <fullName evidence="1">HEPN domain-containing protein</fullName>
    </submittedName>
</protein>
<dbReference type="RefSeq" id="WP_049201304.1">
    <property type="nucleotide sequence ID" value="NZ_CP044134.1"/>
</dbReference>
<dbReference type="EMBL" id="CP059056">
    <property type="protein sequence ID" value="QLJ18255.1"/>
    <property type="molecule type" value="Genomic_DNA"/>
</dbReference>
<accession>A0A7D6A2A7</accession>
<sequence length="133" mass="15066">MPINCDELLAFARDCVERDDEVGYRNAISRAYYSAYHSVYPVLDNGPKDSHQGLIDYLKSDAWRGNEKYEKQTLIAIAYMLKSLKDSRIIADYRLEASEGVSKHNAEESVELASRVHSKVSEMTSLKLSSLSK</sequence>
<dbReference type="Gene3D" id="1.20.120.330">
    <property type="entry name" value="Nucleotidyltransferases domain 2"/>
    <property type="match status" value="1"/>
</dbReference>
<dbReference type="InterPro" id="IPR007842">
    <property type="entry name" value="HEPN_dom"/>
</dbReference>